<feature type="region of interest" description="Disordered" evidence="6">
    <location>
        <begin position="167"/>
        <end position="241"/>
    </location>
</feature>
<dbReference type="Pfam" id="PF00412">
    <property type="entry name" value="LIM"/>
    <property type="match status" value="1"/>
</dbReference>
<dbReference type="STRING" id="869754.A0A1A0HH00"/>
<keyword evidence="4" id="KW-0440">LIM domain</keyword>
<dbReference type="InterPro" id="IPR001781">
    <property type="entry name" value="Znf_LIM"/>
</dbReference>
<dbReference type="GeneID" id="30029773"/>
<dbReference type="OrthoDB" id="19923at2759"/>
<dbReference type="CDD" id="cd09394">
    <property type="entry name" value="LIM1_Rga"/>
    <property type="match status" value="1"/>
</dbReference>
<dbReference type="SMART" id="SM00132">
    <property type="entry name" value="LIM"/>
    <property type="match status" value="2"/>
</dbReference>
<feature type="compositionally biased region" description="Low complexity" evidence="6">
    <location>
        <begin position="455"/>
        <end position="471"/>
    </location>
</feature>
<feature type="domain" description="Rho-GAP" evidence="8">
    <location>
        <begin position="838"/>
        <end position="1037"/>
    </location>
</feature>
<dbReference type="SMART" id="SM00324">
    <property type="entry name" value="RhoGAP"/>
    <property type="match status" value="1"/>
</dbReference>
<name>A0A1A0HH00_9ASCO</name>
<evidence type="ECO:0000256" key="5">
    <source>
        <dbReference type="SAM" id="Coils"/>
    </source>
</evidence>
<feature type="region of interest" description="Disordered" evidence="6">
    <location>
        <begin position="769"/>
        <end position="832"/>
    </location>
</feature>
<evidence type="ECO:0000256" key="3">
    <source>
        <dbReference type="ARBA" id="ARBA00022833"/>
    </source>
</evidence>
<dbReference type="GO" id="GO:0005938">
    <property type="term" value="C:cell cortex"/>
    <property type="evidence" value="ECO:0007669"/>
    <property type="project" value="UniProtKB-ARBA"/>
</dbReference>
<dbReference type="SUPFAM" id="SSF48350">
    <property type="entry name" value="GTPase activation domain, GAP"/>
    <property type="match status" value="1"/>
</dbReference>
<dbReference type="InterPro" id="IPR050729">
    <property type="entry name" value="Rho-GAP"/>
</dbReference>
<comment type="caution">
    <text evidence="9">The sequence shown here is derived from an EMBL/GenBank/DDBJ whole genome shotgun (WGS) entry which is preliminary data.</text>
</comment>
<feature type="region of interest" description="Disordered" evidence="6">
    <location>
        <begin position="414"/>
        <end position="487"/>
    </location>
</feature>
<dbReference type="GO" id="GO:0005096">
    <property type="term" value="F:GTPase activator activity"/>
    <property type="evidence" value="ECO:0007669"/>
    <property type="project" value="UniProtKB-KW"/>
</dbReference>
<dbReference type="Gene3D" id="2.10.110.10">
    <property type="entry name" value="Cysteine Rich Protein"/>
    <property type="match status" value="2"/>
</dbReference>
<sequence>MSEVLAVSQDSPLQTCKKCNLAIFEGHAYELGEDRWHIGCFKCFKCETLLGCNSNFLVLGNGSLVCSNCSYSCKQCGKKIDDLAILTGDQAYCSSCFKCRVCKVKIEDLRYARTSKGLFCMSCHEDLIAKKRKHDLKRKQLALLMLLLRPLPSEDLSPLLNVSSVSSRLSTTSGSPHTNQHDMYLHPNPSLSSTHNKLLPPHPESRSSGASPSATDSLAQTTPSAVSSSTTIESSPALHGPEMTSQASYLMSPAPSLKQKSASTTENKLLSLVFPKTPFTLHPNPSYDIEEVNDSDDELHLRKVRENLERRFMKQSDEPDGAILDLIDSFSAPNTPSTIYNHPETNGSSGSARQANQEQASPHKNILLRSPNQFHDNEFHNADNIHDEQPISVLPEEKRRSNFPITSPMAKVNRQARVVETNDKNSNTDLGLETKSPARQQNEKVLSTPKKKLTSSKSPHLSSPAPHLMLPGVPLTPKQNGPEMQQRHEKLGEMSEPKGLGLEGFDLPKTRTLKSATPTVTNLENLQREEPDYDDFQKSPPSRKTSVKNLLLNRHKRSTSSSLGGGLSGKLGMFKSKDEPDLSKGHTRHALEGSFNGQAFTTPPLPLTSPMVQISRRDSHTRDFEMRSIKFEIYQLDSRRQALLAENMKLNSDKSKLLEALNTLLKRVTQDTQAKELLSLEVKELTIQKSKLKEENESLILENKNLQESTWRSRELIREPKENHASQAYDHHNETFESNNVLESINDEGAEAQKATRLKFWRRPKVTITNTQAQQHPSQLLSSSMAPAQSQGSIGDESSGPRKALNSLTGKSRSSGNIDLFGNGSNGKGHTDVPLLNSTLQRRAAFENEKVPLIITKCIEEVEKRGLDMEGIYRLSGGNTAISAIEHAFAGISTNGVQEKKQMAKLNEVLSGDINAVTSAFKRYLRKLPDPLVPFASYDAFVRIGQRKADASELCNEFKTRIINRLPPANKHTMYMIVKHLNKVNQYSNVNRMTYKNLSVVFAPTIARDVTGEREMMDMGPRNEATELLFSNFDTLFSDYVEEH</sequence>
<reference evidence="9 10" key="1">
    <citation type="submission" date="2016-05" db="EMBL/GenBank/DDBJ databases">
        <title>Comparative genomics of biotechnologically important yeasts.</title>
        <authorList>
            <consortium name="DOE Joint Genome Institute"/>
            <person name="Riley R."/>
            <person name="Haridas S."/>
            <person name="Wolfe K.H."/>
            <person name="Lopes M.R."/>
            <person name="Hittinger C.T."/>
            <person name="Goker M."/>
            <person name="Salamov A."/>
            <person name="Wisecaver J."/>
            <person name="Long T.M."/>
            <person name="Aerts A.L."/>
            <person name="Barry K."/>
            <person name="Choi C."/>
            <person name="Clum A."/>
            <person name="Coughlan A.Y."/>
            <person name="Deshpande S."/>
            <person name="Douglass A.P."/>
            <person name="Hanson S.J."/>
            <person name="Klenk H.-P."/>
            <person name="LaButti K."/>
            <person name="Lapidus A."/>
            <person name="Lindquist E."/>
            <person name="Lipzen A."/>
            <person name="Meier-kolthoff J.P."/>
            <person name="Ohm R.A."/>
            <person name="Otillar R.P."/>
            <person name="Pangilinan J."/>
            <person name="Peng Y."/>
            <person name="Rokas A."/>
            <person name="Rosa C.A."/>
            <person name="Scheuner C."/>
            <person name="Sibirny A.A."/>
            <person name="Slot J.C."/>
            <person name="Stielow J.B."/>
            <person name="Sun H."/>
            <person name="Kurtzman C.P."/>
            <person name="Blackwell M."/>
            <person name="Grigoriev I.V."/>
            <person name="Jeffries T.W."/>
        </authorList>
    </citation>
    <scope>NUCLEOTIDE SEQUENCE [LARGE SCALE GENOMIC DNA]</scope>
    <source>
        <strain evidence="9 10">NRRL YB-4993</strain>
    </source>
</reference>
<dbReference type="PROSITE" id="PS50023">
    <property type="entry name" value="LIM_DOMAIN_2"/>
    <property type="match status" value="1"/>
</dbReference>
<keyword evidence="10" id="KW-1185">Reference proteome</keyword>
<protein>
    <submittedName>
        <fullName evidence="9">RhoGAP-domain-containing protein</fullName>
    </submittedName>
</protein>
<dbReference type="InterPro" id="IPR008936">
    <property type="entry name" value="Rho_GTPase_activation_prot"/>
</dbReference>
<feature type="compositionally biased region" description="Low complexity" evidence="6">
    <location>
        <begin position="223"/>
        <end position="237"/>
    </location>
</feature>
<accession>A0A1A0HH00</accession>
<dbReference type="Proteomes" id="UP000092555">
    <property type="component" value="Unassembled WGS sequence"/>
</dbReference>
<feature type="compositionally biased region" description="Low complexity" evidence="6">
    <location>
        <begin position="167"/>
        <end position="176"/>
    </location>
</feature>
<dbReference type="Pfam" id="PF00620">
    <property type="entry name" value="RhoGAP"/>
    <property type="match status" value="1"/>
</dbReference>
<feature type="region of interest" description="Disordered" evidence="6">
    <location>
        <begin position="334"/>
        <end position="361"/>
    </location>
</feature>
<evidence type="ECO:0000256" key="4">
    <source>
        <dbReference type="PROSITE-ProRule" id="PRU00125"/>
    </source>
</evidence>
<dbReference type="PROSITE" id="PS00478">
    <property type="entry name" value="LIM_DOMAIN_1"/>
    <property type="match status" value="1"/>
</dbReference>
<dbReference type="GO" id="GO:0046872">
    <property type="term" value="F:metal ion binding"/>
    <property type="evidence" value="ECO:0007669"/>
    <property type="project" value="UniProtKB-KW"/>
</dbReference>
<evidence type="ECO:0000313" key="10">
    <source>
        <dbReference type="Proteomes" id="UP000092555"/>
    </source>
</evidence>
<dbReference type="AlphaFoldDB" id="A0A1A0HH00"/>
<gene>
    <name evidence="9" type="ORF">METBIDRAFT_36909</name>
</gene>
<feature type="region of interest" description="Disordered" evidence="6">
    <location>
        <begin position="523"/>
        <end position="545"/>
    </location>
</feature>
<dbReference type="RefSeq" id="XP_018713638.1">
    <property type="nucleotide sequence ID" value="XM_018856797.1"/>
</dbReference>
<dbReference type="PROSITE" id="PS50238">
    <property type="entry name" value="RHOGAP"/>
    <property type="match status" value="1"/>
</dbReference>
<evidence type="ECO:0000256" key="2">
    <source>
        <dbReference type="ARBA" id="ARBA00022723"/>
    </source>
</evidence>
<feature type="coiled-coil region" evidence="5">
    <location>
        <begin position="675"/>
        <end position="709"/>
    </location>
</feature>
<keyword evidence="5" id="KW-0175">Coiled coil</keyword>
<feature type="domain" description="LIM zinc-binding" evidence="7">
    <location>
        <begin position="14"/>
        <end position="76"/>
    </location>
</feature>
<dbReference type="GO" id="GO:0007165">
    <property type="term" value="P:signal transduction"/>
    <property type="evidence" value="ECO:0007669"/>
    <property type="project" value="InterPro"/>
</dbReference>
<dbReference type="GO" id="GO:0005933">
    <property type="term" value="C:cellular bud"/>
    <property type="evidence" value="ECO:0007669"/>
    <property type="project" value="UniProtKB-ARBA"/>
</dbReference>
<evidence type="ECO:0000259" key="7">
    <source>
        <dbReference type="PROSITE" id="PS50023"/>
    </source>
</evidence>
<keyword evidence="1" id="KW-0343">GTPase activation</keyword>
<organism evidence="9 10">
    <name type="scientific">Metschnikowia bicuspidata var. bicuspidata NRRL YB-4993</name>
    <dbReference type="NCBI Taxonomy" id="869754"/>
    <lineage>
        <taxon>Eukaryota</taxon>
        <taxon>Fungi</taxon>
        <taxon>Dikarya</taxon>
        <taxon>Ascomycota</taxon>
        <taxon>Saccharomycotina</taxon>
        <taxon>Pichiomycetes</taxon>
        <taxon>Metschnikowiaceae</taxon>
        <taxon>Metschnikowia</taxon>
    </lineage>
</organism>
<dbReference type="PANTHER" id="PTHR23176:SF128">
    <property type="entry name" value="RHO GTPASE-ACTIVATING PROTEIN RGD1"/>
    <property type="match status" value="1"/>
</dbReference>
<dbReference type="Gene3D" id="1.10.555.10">
    <property type="entry name" value="Rho GTPase activation protein"/>
    <property type="match status" value="1"/>
</dbReference>
<feature type="compositionally biased region" description="Polar residues" evidence="6">
    <location>
        <begin position="206"/>
        <end position="222"/>
    </location>
</feature>
<dbReference type="CDD" id="cd09395">
    <property type="entry name" value="LIM2_Rga"/>
    <property type="match status" value="1"/>
</dbReference>
<evidence type="ECO:0000259" key="8">
    <source>
        <dbReference type="PROSITE" id="PS50238"/>
    </source>
</evidence>
<dbReference type="EMBL" id="LXTC01000001">
    <property type="protein sequence ID" value="OBA23157.1"/>
    <property type="molecule type" value="Genomic_DNA"/>
</dbReference>
<keyword evidence="2 4" id="KW-0479">Metal-binding</keyword>
<evidence type="ECO:0000313" key="9">
    <source>
        <dbReference type="EMBL" id="OBA23157.1"/>
    </source>
</evidence>
<dbReference type="InterPro" id="IPR000198">
    <property type="entry name" value="RhoGAP_dom"/>
</dbReference>
<evidence type="ECO:0000256" key="6">
    <source>
        <dbReference type="SAM" id="MobiDB-lite"/>
    </source>
</evidence>
<keyword evidence="3 4" id="KW-0862">Zinc</keyword>
<feature type="compositionally biased region" description="Polar residues" evidence="6">
    <location>
        <begin position="806"/>
        <end position="817"/>
    </location>
</feature>
<feature type="compositionally biased region" description="Polar residues" evidence="6">
    <location>
        <begin position="769"/>
        <end position="793"/>
    </location>
</feature>
<dbReference type="PANTHER" id="PTHR23176">
    <property type="entry name" value="RHO/RAC/CDC GTPASE-ACTIVATING PROTEIN"/>
    <property type="match status" value="1"/>
</dbReference>
<dbReference type="CDD" id="cd00159">
    <property type="entry name" value="RhoGAP"/>
    <property type="match status" value="1"/>
</dbReference>
<evidence type="ECO:0000256" key="1">
    <source>
        <dbReference type="ARBA" id="ARBA00022468"/>
    </source>
</evidence>
<proteinExistence type="predicted"/>